<dbReference type="PaxDb" id="35128-Thaps2320"/>
<gene>
    <name evidence="2" type="ORF">THAPSDRAFT_2320</name>
</gene>
<dbReference type="EMBL" id="CM000639">
    <property type="protein sequence ID" value="EED95201.1"/>
    <property type="molecule type" value="Genomic_DNA"/>
</dbReference>
<evidence type="ECO:0000256" key="1">
    <source>
        <dbReference type="SAM" id="MobiDB-lite"/>
    </source>
</evidence>
<reference evidence="2 3" key="1">
    <citation type="journal article" date="2004" name="Science">
        <title>The genome of the diatom Thalassiosira pseudonana: ecology, evolution, and metabolism.</title>
        <authorList>
            <person name="Armbrust E.V."/>
            <person name="Berges J.A."/>
            <person name="Bowler C."/>
            <person name="Green B.R."/>
            <person name="Martinez D."/>
            <person name="Putnam N.H."/>
            <person name="Zhou S."/>
            <person name="Allen A.E."/>
            <person name="Apt K.E."/>
            <person name="Bechner M."/>
            <person name="Brzezinski M.A."/>
            <person name="Chaal B.K."/>
            <person name="Chiovitti A."/>
            <person name="Davis A.K."/>
            <person name="Demarest M.S."/>
            <person name="Detter J.C."/>
            <person name="Glavina T."/>
            <person name="Goodstein D."/>
            <person name="Hadi M.Z."/>
            <person name="Hellsten U."/>
            <person name="Hildebrand M."/>
            <person name="Jenkins B.D."/>
            <person name="Jurka J."/>
            <person name="Kapitonov V.V."/>
            <person name="Kroger N."/>
            <person name="Lau W.W."/>
            <person name="Lane T.W."/>
            <person name="Larimer F.W."/>
            <person name="Lippmeier J.C."/>
            <person name="Lucas S."/>
            <person name="Medina M."/>
            <person name="Montsant A."/>
            <person name="Obornik M."/>
            <person name="Parker M.S."/>
            <person name="Palenik B."/>
            <person name="Pazour G.J."/>
            <person name="Richardson P.M."/>
            <person name="Rynearson T.A."/>
            <person name="Saito M.A."/>
            <person name="Schwartz D.C."/>
            <person name="Thamatrakoln K."/>
            <person name="Valentin K."/>
            <person name="Vardi A."/>
            <person name="Wilkerson F.P."/>
            <person name="Rokhsar D.S."/>
        </authorList>
    </citation>
    <scope>NUCLEOTIDE SEQUENCE [LARGE SCALE GENOMIC DNA]</scope>
    <source>
        <strain evidence="2 3">CCMP1335</strain>
    </source>
</reference>
<dbReference type="InParanoid" id="B8BU11"/>
<feature type="compositionally biased region" description="Low complexity" evidence="1">
    <location>
        <begin position="32"/>
        <end position="48"/>
    </location>
</feature>
<organism evidence="2 3">
    <name type="scientific">Thalassiosira pseudonana</name>
    <name type="common">Marine diatom</name>
    <name type="synonym">Cyclotella nana</name>
    <dbReference type="NCBI Taxonomy" id="35128"/>
    <lineage>
        <taxon>Eukaryota</taxon>
        <taxon>Sar</taxon>
        <taxon>Stramenopiles</taxon>
        <taxon>Ochrophyta</taxon>
        <taxon>Bacillariophyta</taxon>
        <taxon>Coscinodiscophyceae</taxon>
        <taxon>Thalassiosirophycidae</taxon>
        <taxon>Thalassiosirales</taxon>
        <taxon>Thalassiosiraceae</taxon>
        <taxon>Thalassiosira</taxon>
    </lineage>
</organism>
<dbReference type="RefSeq" id="XP_002287758.1">
    <property type="nucleotide sequence ID" value="XM_002287722.1"/>
</dbReference>
<keyword evidence="3" id="KW-1185">Reference proteome</keyword>
<feature type="region of interest" description="Disordered" evidence="1">
    <location>
        <begin position="27"/>
        <end position="78"/>
    </location>
</feature>
<dbReference type="HOGENOM" id="CLU_1573811_0_0_1"/>
<dbReference type="Proteomes" id="UP000001449">
    <property type="component" value="Chromosome 2"/>
</dbReference>
<dbReference type="GeneID" id="7450202"/>
<accession>B8BU11</accession>
<dbReference type="AlphaFoldDB" id="B8BU11"/>
<reference evidence="2 3" key="2">
    <citation type="journal article" date="2008" name="Nature">
        <title>The Phaeodactylum genome reveals the evolutionary history of diatom genomes.</title>
        <authorList>
            <person name="Bowler C."/>
            <person name="Allen A.E."/>
            <person name="Badger J.H."/>
            <person name="Grimwood J."/>
            <person name="Jabbari K."/>
            <person name="Kuo A."/>
            <person name="Maheswari U."/>
            <person name="Martens C."/>
            <person name="Maumus F."/>
            <person name="Otillar R.P."/>
            <person name="Rayko E."/>
            <person name="Salamov A."/>
            <person name="Vandepoele K."/>
            <person name="Beszteri B."/>
            <person name="Gruber A."/>
            <person name="Heijde M."/>
            <person name="Katinka M."/>
            <person name="Mock T."/>
            <person name="Valentin K."/>
            <person name="Verret F."/>
            <person name="Berges J.A."/>
            <person name="Brownlee C."/>
            <person name="Cadoret J.P."/>
            <person name="Chiovitti A."/>
            <person name="Choi C.J."/>
            <person name="Coesel S."/>
            <person name="De Martino A."/>
            <person name="Detter J.C."/>
            <person name="Durkin C."/>
            <person name="Falciatore A."/>
            <person name="Fournet J."/>
            <person name="Haruta M."/>
            <person name="Huysman M.J."/>
            <person name="Jenkins B.D."/>
            <person name="Jiroutova K."/>
            <person name="Jorgensen R.E."/>
            <person name="Joubert Y."/>
            <person name="Kaplan A."/>
            <person name="Kroger N."/>
            <person name="Kroth P.G."/>
            <person name="La Roche J."/>
            <person name="Lindquist E."/>
            <person name="Lommer M."/>
            <person name="Martin-Jezequel V."/>
            <person name="Lopez P.J."/>
            <person name="Lucas S."/>
            <person name="Mangogna M."/>
            <person name="McGinnis K."/>
            <person name="Medlin L.K."/>
            <person name="Montsant A."/>
            <person name="Oudot-Le Secq M.P."/>
            <person name="Napoli C."/>
            <person name="Obornik M."/>
            <person name="Parker M.S."/>
            <person name="Petit J.L."/>
            <person name="Porcel B.M."/>
            <person name="Poulsen N."/>
            <person name="Robison M."/>
            <person name="Rychlewski L."/>
            <person name="Rynearson T.A."/>
            <person name="Schmutz J."/>
            <person name="Shapiro H."/>
            <person name="Siaut M."/>
            <person name="Stanley M."/>
            <person name="Sussman M.R."/>
            <person name="Taylor A.R."/>
            <person name="Vardi A."/>
            <person name="von Dassow P."/>
            <person name="Vyverman W."/>
            <person name="Willis A."/>
            <person name="Wyrwicz L.S."/>
            <person name="Rokhsar D.S."/>
            <person name="Weissenbach J."/>
            <person name="Armbrust E.V."/>
            <person name="Green B.R."/>
            <person name="Van de Peer Y."/>
            <person name="Grigoriev I.V."/>
        </authorList>
    </citation>
    <scope>NUCLEOTIDE SEQUENCE [LARGE SCALE GENOMIC DNA]</scope>
    <source>
        <strain evidence="2 3">CCMP1335</strain>
    </source>
</reference>
<feature type="compositionally biased region" description="Basic and acidic residues" evidence="1">
    <location>
        <begin position="53"/>
        <end position="63"/>
    </location>
</feature>
<evidence type="ECO:0000313" key="3">
    <source>
        <dbReference type="Proteomes" id="UP000001449"/>
    </source>
</evidence>
<dbReference type="KEGG" id="tps:THAPSDRAFT_2320"/>
<name>B8BU11_THAPS</name>
<proteinExistence type="predicted"/>
<protein>
    <submittedName>
        <fullName evidence="2">Uncharacterized protein</fullName>
    </submittedName>
</protein>
<sequence>MPPYSDLMVAADTTSSRVAGGCAKVHVKGEQPASPSSGSLAAPSSPNPRVAVRRTESNAETGEKACSPRRRRVQSMNEGSAAANAFFAPTIVPELKAALAKQESLEDTLDTTTESQEERVCKMKDTPAVHHHRVLREDTIVDKIQRPSPTDTTHTRDTNVVESKCQCIIL</sequence>
<evidence type="ECO:0000313" key="2">
    <source>
        <dbReference type="EMBL" id="EED95201.1"/>
    </source>
</evidence>